<sequence length="305" mass="34448">MIYTLTTNPAIDINFFSKTFEPSVVNRTEDAKYSPNGKGINVSLILKHYGIPSVALGFFGGFTGKYIVEELSKRDVKTIPIWVNEPTRINIFINDEKNEFKFVNEGPFVSIEAQSELINIIKGLRDCKYLVISGSLPKGIEEDYYCEIFQICQEKSIEVILDISSKKLKELLKYNPLLIKPNDEEVEAIFGYRINNEKDVKFVVKKLYEMGARNILLTMGEHGLYFYDGYKLYYCDAPRIKLLSSACAGDSSLAAFLSEWLFKGDLEFALKKASATGANVAESQGLGTLENVKDYVKILNVKEVK</sequence>
<dbReference type="Gene3D" id="3.40.1190.20">
    <property type="match status" value="1"/>
</dbReference>
<evidence type="ECO:0000256" key="1">
    <source>
        <dbReference type="ARBA" id="ARBA00005380"/>
    </source>
</evidence>
<comment type="catalytic activity">
    <reaction evidence="6">
        <text>D-tagatofuranose 6-phosphate + ATP = D-tagatofuranose 1,6-bisphosphate + ADP + H(+)</text>
        <dbReference type="Rhea" id="RHEA:12420"/>
        <dbReference type="ChEBI" id="CHEBI:15378"/>
        <dbReference type="ChEBI" id="CHEBI:30616"/>
        <dbReference type="ChEBI" id="CHEBI:58694"/>
        <dbReference type="ChEBI" id="CHEBI:58695"/>
        <dbReference type="ChEBI" id="CHEBI:456216"/>
        <dbReference type="EC" id="2.7.1.144"/>
    </reaction>
</comment>
<dbReference type="GO" id="GO:2001059">
    <property type="term" value="P:D-tagatose 6-phosphate catabolic process"/>
    <property type="evidence" value="ECO:0007669"/>
    <property type="project" value="UniProtKB-UniPathway"/>
</dbReference>
<dbReference type="SUPFAM" id="SSF53613">
    <property type="entry name" value="Ribokinase-like"/>
    <property type="match status" value="1"/>
</dbReference>
<evidence type="ECO:0000256" key="4">
    <source>
        <dbReference type="ARBA" id="ARBA00022777"/>
    </source>
</evidence>
<gene>
    <name evidence="8" type="ORF">SAMN05660923_00790</name>
</gene>
<dbReference type="NCBIfam" id="TIGR03168">
    <property type="entry name" value="1-PFK"/>
    <property type="match status" value="1"/>
</dbReference>
<dbReference type="OrthoDB" id="9801219at2"/>
<evidence type="ECO:0000256" key="6">
    <source>
        <dbReference type="PIRNR" id="PIRNR000535"/>
    </source>
</evidence>
<keyword evidence="6" id="KW-0423">Lactose metabolism</keyword>
<dbReference type="InterPro" id="IPR011611">
    <property type="entry name" value="PfkB_dom"/>
</dbReference>
<dbReference type="RefSeq" id="WP_093751074.1">
    <property type="nucleotide sequence ID" value="NZ_FNNG01000002.1"/>
</dbReference>
<accession>A0A1H2TTD5</accession>
<protein>
    <recommendedName>
        <fullName evidence="6">Tagatose-6-phosphate kinase</fullName>
        <ecNumber evidence="6">2.7.1.144</ecNumber>
    </recommendedName>
</protein>
<dbReference type="PANTHER" id="PTHR46566">
    <property type="entry name" value="1-PHOSPHOFRUCTOKINASE-RELATED"/>
    <property type="match status" value="1"/>
</dbReference>
<organism evidence="8 9">
    <name type="scientific">Tepidimicrobium xylanilyticum</name>
    <dbReference type="NCBI Taxonomy" id="1123352"/>
    <lineage>
        <taxon>Bacteria</taxon>
        <taxon>Bacillati</taxon>
        <taxon>Bacillota</taxon>
        <taxon>Tissierellia</taxon>
        <taxon>Tissierellales</taxon>
        <taxon>Tepidimicrobiaceae</taxon>
        <taxon>Tepidimicrobium</taxon>
    </lineage>
</organism>
<keyword evidence="3 6" id="KW-0547">Nucleotide-binding</keyword>
<dbReference type="EMBL" id="FNNG01000002">
    <property type="protein sequence ID" value="SDW46579.1"/>
    <property type="molecule type" value="Genomic_DNA"/>
</dbReference>
<name>A0A1H2TTD5_9FIRM</name>
<feature type="domain" description="Carbohydrate kinase PfkB" evidence="7">
    <location>
        <begin position="11"/>
        <end position="288"/>
    </location>
</feature>
<reference evidence="8 9" key="1">
    <citation type="submission" date="2016-10" db="EMBL/GenBank/DDBJ databases">
        <authorList>
            <person name="de Groot N.N."/>
        </authorList>
    </citation>
    <scope>NUCLEOTIDE SEQUENCE [LARGE SCALE GENOMIC DNA]</scope>
    <source>
        <strain evidence="8 9">DSM 23310</strain>
    </source>
</reference>
<comment type="pathway">
    <text evidence="6">Carbohydrate metabolism; D-tagatose 6-phosphate degradation; D-glyceraldehyde 3-phosphate and glycerone phosphate from D-tagatose 6-phosphate: step 1/2.</text>
</comment>
<dbReference type="GO" id="GO:0005988">
    <property type="term" value="P:lactose metabolic process"/>
    <property type="evidence" value="ECO:0007669"/>
    <property type="project" value="UniProtKB-KW"/>
</dbReference>
<dbReference type="InterPro" id="IPR022463">
    <property type="entry name" value="1-PFruKinase"/>
</dbReference>
<dbReference type="PANTHER" id="PTHR46566:SF1">
    <property type="entry name" value="1-PHOSPHOFRUCTOKINASE"/>
    <property type="match status" value="1"/>
</dbReference>
<evidence type="ECO:0000256" key="2">
    <source>
        <dbReference type="ARBA" id="ARBA00022679"/>
    </source>
</evidence>
<dbReference type="AlphaFoldDB" id="A0A1H2TTD5"/>
<dbReference type="CDD" id="cd01164">
    <property type="entry name" value="FruK_PfkB_like"/>
    <property type="match status" value="1"/>
</dbReference>
<keyword evidence="4 8" id="KW-0418">Kinase</keyword>
<keyword evidence="5 6" id="KW-0067">ATP-binding</keyword>
<evidence type="ECO:0000313" key="8">
    <source>
        <dbReference type="EMBL" id="SDW46579.1"/>
    </source>
</evidence>
<dbReference type="GO" id="GO:0005829">
    <property type="term" value="C:cytosol"/>
    <property type="evidence" value="ECO:0007669"/>
    <property type="project" value="TreeGrafter"/>
</dbReference>
<dbReference type="Proteomes" id="UP000198828">
    <property type="component" value="Unassembled WGS sequence"/>
</dbReference>
<comment type="similarity">
    <text evidence="1">Belongs to the carbohydrate kinase pfkB family.</text>
</comment>
<dbReference type="GO" id="GO:0005524">
    <property type="term" value="F:ATP binding"/>
    <property type="evidence" value="ECO:0007669"/>
    <property type="project" value="UniProtKB-KW"/>
</dbReference>
<dbReference type="InterPro" id="IPR017583">
    <property type="entry name" value="Tagatose/fructose_Pkinase"/>
</dbReference>
<dbReference type="GO" id="GO:0009024">
    <property type="term" value="F:tagatose-6-phosphate kinase activity"/>
    <property type="evidence" value="ECO:0007669"/>
    <property type="project" value="UniProtKB-EC"/>
</dbReference>
<evidence type="ECO:0000259" key="7">
    <source>
        <dbReference type="Pfam" id="PF00294"/>
    </source>
</evidence>
<dbReference type="GO" id="GO:0008662">
    <property type="term" value="F:1-phosphofructokinase activity"/>
    <property type="evidence" value="ECO:0007669"/>
    <property type="project" value="InterPro"/>
</dbReference>
<evidence type="ECO:0000313" key="9">
    <source>
        <dbReference type="Proteomes" id="UP000198828"/>
    </source>
</evidence>
<dbReference type="Pfam" id="PF00294">
    <property type="entry name" value="PfkB"/>
    <property type="match status" value="1"/>
</dbReference>
<keyword evidence="2 6" id="KW-0808">Transferase</keyword>
<dbReference type="EC" id="2.7.1.144" evidence="6"/>
<evidence type="ECO:0000256" key="5">
    <source>
        <dbReference type="ARBA" id="ARBA00022840"/>
    </source>
</evidence>
<dbReference type="UniPathway" id="UPA00704">
    <property type="reaction ID" value="UER00715"/>
</dbReference>
<dbReference type="NCBIfam" id="TIGR03828">
    <property type="entry name" value="pfkB"/>
    <property type="match status" value="1"/>
</dbReference>
<proteinExistence type="inferred from homology"/>
<dbReference type="PIRSF" id="PIRSF000535">
    <property type="entry name" value="1PFK/6PFK/LacC"/>
    <property type="match status" value="1"/>
</dbReference>
<dbReference type="InterPro" id="IPR029056">
    <property type="entry name" value="Ribokinase-like"/>
</dbReference>
<evidence type="ECO:0000256" key="3">
    <source>
        <dbReference type="ARBA" id="ARBA00022741"/>
    </source>
</evidence>
<keyword evidence="9" id="KW-1185">Reference proteome</keyword>
<comment type="similarity">
    <text evidence="6">Belongs to the carbohydrate kinase PfkB family. LacC subfamily.</text>
</comment>